<keyword evidence="3" id="KW-1003">Cell membrane</keyword>
<feature type="transmembrane region" description="Helical" evidence="13">
    <location>
        <begin position="151"/>
        <end position="173"/>
    </location>
</feature>
<dbReference type="GeneTree" id="ENSGT01140000282530"/>
<keyword evidence="5 13" id="KW-1133">Transmembrane helix</keyword>
<comment type="subcellular location">
    <subcellularLocation>
        <location evidence="2">Cell membrane</location>
        <topology evidence="2">Multi-pass membrane protein</topology>
    </subcellularLocation>
    <subcellularLocation>
        <location evidence="1">Cell projection</location>
        <location evidence="1">Neuron projection</location>
    </subcellularLocation>
</comment>
<evidence type="ECO:0000256" key="1">
    <source>
        <dbReference type="ARBA" id="ARBA00004487"/>
    </source>
</evidence>
<dbReference type="GeneID" id="109318379"/>
<evidence type="ECO:0000256" key="13">
    <source>
        <dbReference type="SAM" id="Phobius"/>
    </source>
</evidence>
<reference evidence="15" key="2">
    <citation type="submission" date="2025-09" db="UniProtKB">
        <authorList>
            <consortium name="Ensembl"/>
        </authorList>
    </citation>
    <scope>IDENTIFICATION</scope>
</reference>
<dbReference type="OMA" id="AFDRYIC"/>
<evidence type="ECO:0000256" key="8">
    <source>
        <dbReference type="ARBA" id="ARBA00023170"/>
    </source>
</evidence>
<keyword evidence="11" id="KW-0966">Cell projection</keyword>
<dbReference type="PRINTS" id="PR00362">
    <property type="entry name" value="CANNABINOIDR"/>
</dbReference>
<reference evidence="15" key="1">
    <citation type="submission" date="2025-08" db="UniProtKB">
        <authorList>
            <consortium name="Ensembl"/>
        </authorList>
    </citation>
    <scope>IDENTIFICATION</scope>
</reference>
<comment type="similarity">
    <text evidence="12">Belongs to the G-protein coupled receptor 1 family.</text>
</comment>
<protein>
    <submittedName>
        <fullName evidence="15">Cannabinoid receptor 2</fullName>
    </submittedName>
</protein>
<dbReference type="PRINTS" id="PR00237">
    <property type="entry name" value="GPCRRHODOPSN"/>
</dbReference>
<dbReference type="GO" id="GO:0030595">
    <property type="term" value="P:leukocyte chemotaxis"/>
    <property type="evidence" value="ECO:0007669"/>
    <property type="project" value="Ensembl"/>
</dbReference>
<feature type="transmembrane region" description="Helical" evidence="13">
    <location>
        <begin position="107"/>
        <end position="130"/>
    </location>
</feature>
<keyword evidence="7 13" id="KW-0472">Membrane</keyword>
<dbReference type="GO" id="GO:0043005">
    <property type="term" value="C:neuron projection"/>
    <property type="evidence" value="ECO:0007669"/>
    <property type="project" value="UniProtKB-SubCell"/>
</dbReference>
<dbReference type="PROSITE" id="PS00237">
    <property type="entry name" value="G_PROTEIN_RECEP_F1_1"/>
    <property type="match status" value="1"/>
</dbReference>
<feature type="transmembrane region" description="Helical" evidence="13">
    <location>
        <begin position="283"/>
        <end position="304"/>
    </location>
</feature>
<evidence type="ECO:0000256" key="6">
    <source>
        <dbReference type="ARBA" id="ARBA00023040"/>
    </source>
</evidence>
<evidence type="ECO:0000256" key="10">
    <source>
        <dbReference type="ARBA" id="ARBA00023224"/>
    </source>
</evidence>
<dbReference type="GO" id="GO:0005783">
    <property type="term" value="C:endoplasmic reticulum"/>
    <property type="evidence" value="ECO:0007669"/>
    <property type="project" value="Ensembl"/>
</dbReference>
<evidence type="ECO:0000256" key="12">
    <source>
        <dbReference type="RuleBase" id="RU000688"/>
    </source>
</evidence>
<dbReference type="GO" id="GO:0045202">
    <property type="term" value="C:synapse"/>
    <property type="evidence" value="ECO:0007669"/>
    <property type="project" value="GOC"/>
</dbReference>
<evidence type="ECO:0000259" key="14">
    <source>
        <dbReference type="PROSITE" id="PS50262"/>
    </source>
</evidence>
<keyword evidence="16" id="KW-1185">Reference proteome</keyword>
<evidence type="ECO:0000313" key="15">
    <source>
        <dbReference type="Ensembl" id="ENSCPRP00005023861.1"/>
    </source>
</evidence>
<evidence type="ECO:0000256" key="4">
    <source>
        <dbReference type="ARBA" id="ARBA00022692"/>
    </source>
</evidence>
<keyword evidence="4 12" id="KW-0812">Transmembrane</keyword>
<dbReference type="Gene3D" id="1.20.1070.10">
    <property type="entry name" value="Rhodopsin 7-helix transmembrane proteins"/>
    <property type="match status" value="1"/>
</dbReference>
<evidence type="ECO:0000256" key="9">
    <source>
        <dbReference type="ARBA" id="ARBA00023180"/>
    </source>
</evidence>
<dbReference type="PANTHER" id="PTHR22750">
    <property type="entry name" value="G-PROTEIN COUPLED RECEPTOR"/>
    <property type="match status" value="1"/>
</dbReference>
<keyword evidence="8 12" id="KW-0675">Receptor</keyword>
<evidence type="ECO:0000313" key="16">
    <source>
        <dbReference type="Proteomes" id="UP000594220"/>
    </source>
</evidence>
<organism evidence="15 16">
    <name type="scientific">Crocodylus porosus</name>
    <name type="common">Saltwater crocodile</name>
    <name type="synonym">Estuarine crocodile</name>
    <dbReference type="NCBI Taxonomy" id="8502"/>
    <lineage>
        <taxon>Eukaryota</taxon>
        <taxon>Metazoa</taxon>
        <taxon>Chordata</taxon>
        <taxon>Craniata</taxon>
        <taxon>Vertebrata</taxon>
        <taxon>Euteleostomi</taxon>
        <taxon>Archelosauria</taxon>
        <taxon>Archosauria</taxon>
        <taxon>Crocodylia</taxon>
        <taxon>Longirostres</taxon>
        <taxon>Crocodylidae</taxon>
        <taxon>Crocodylus</taxon>
    </lineage>
</organism>
<feature type="transmembrane region" description="Helical" evidence="13">
    <location>
        <begin position="193"/>
        <end position="213"/>
    </location>
</feature>
<dbReference type="InterPro" id="IPR017452">
    <property type="entry name" value="GPCR_Rhodpsn_7TM"/>
</dbReference>
<evidence type="ECO:0000256" key="5">
    <source>
        <dbReference type="ARBA" id="ARBA00022989"/>
    </source>
</evidence>
<dbReference type="PROSITE" id="PS50262">
    <property type="entry name" value="G_PROTEIN_RECEP_F1_2"/>
    <property type="match status" value="1"/>
</dbReference>
<evidence type="ECO:0000256" key="2">
    <source>
        <dbReference type="ARBA" id="ARBA00004651"/>
    </source>
</evidence>
<accession>A0A7M4FHP0</accession>
<dbReference type="GO" id="GO:0099553">
    <property type="term" value="P:trans-synaptic signaling by endocannabinoid, modulating synaptic transmission"/>
    <property type="evidence" value="ECO:0007669"/>
    <property type="project" value="Ensembl"/>
</dbReference>
<dbReference type="GO" id="GO:0005886">
    <property type="term" value="C:plasma membrane"/>
    <property type="evidence" value="ECO:0007669"/>
    <property type="project" value="UniProtKB-SubCell"/>
</dbReference>
<dbReference type="Ensembl" id="ENSCPRT00005027856.1">
    <property type="protein sequence ID" value="ENSCPRP00005023861.1"/>
    <property type="gene ID" value="ENSCPRG00005016552.1"/>
</dbReference>
<feature type="domain" description="G-protein coupled receptors family 1 profile" evidence="14">
    <location>
        <begin position="51"/>
        <end position="302"/>
    </location>
</feature>
<sequence>MEICSMNENENVSTCSSNTMSMDCFMVLSTPAQKIGITVLCCFFGTVCIFENSLVLYLIFSSIKIRRKPSYVFISSLALADLLASINFVGSFIRFHVFEVTDSRDIFLLKLGAVNTAFTASLGSLLLMALDRYVCICKPSEYKIIITRKKALVALAVLWMTTMVIAFLPLMGWNCCTLNSTCSELFPFLDDKYLSSWISLVMILLVCIIYAYMHVLWKAHKHTAYMEKRQTQAVQQNAKMRLDVTLAKTLAIVLTVLMVCWSPMLALMMYSIFVSLNNHIKKVFAFCSTLCLVNSMVNPIVYALRSRELRSSLRNACSWCRKKLKIPGSNQEVDSTQKLSTIGTVCEDAGCSTDWPQPKSEL</sequence>
<dbReference type="RefSeq" id="XP_019403143.1">
    <property type="nucleotide sequence ID" value="XM_019547598.1"/>
</dbReference>
<evidence type="ECO:0000256" key="3">
    <source>
        <dbReference type="ARBA" id="ARBA00022475"/>
    </source>
</evidence>
<name>A0A7M4FHP0_CROPO</name>
<feature type="transmembrane region" description="Helical" evidence="13">
    <location>
        <begin position="71"/>
        <end position="95"/>
    </location>
</feature>
<dbReference type="SUPFAM" id="SSF81321">
    <property type="entry name" value="Family A G protein-coupled receptor-like"/>
    <property type="match status" value="1"/>
</dbReference>
<dbReference type="CTD" id="1269"/>
<dbReference type="KEGG" id="cpoo:109318379"/>
<keyword evidence="6 12" id="KW-0297">G-protein coupled receptor</keyword>
<evidence type="ECO:0000256" key="7">
    <source>
        <dbReference type="ARBA" id="ARBA00023136"/>
    </source>
</evidence>
<dbReference type="AlphaFoldDB" id="A0A7M4FHP0"/>
<keyword evidence="10 12" id="KW-0807">Transducer</keyword>
<dbReference type="OrthoDB" id="5966748at2759"/>
<dbReference type="Pfam" id="PF00001">
    <property type="entry name" value="7tm_1"/>
    <property type="match status" value="1"/>
</dbReference>
<dbReference type="Proteomes" id="UP000594220">
    <property type="component" value="Unplaced"/>
</dbReference>
<dbReference type="SMART" id="SM01381">
    <property type="entry name" value="7TM_GPCR_Srsx"/>
    <property type="match status" value="1"/>
</dbReference>
<dbReference type="InterPro" id="IPR002230">
    <property type="entry name" value="Cnbnoid_rcpt"/>
</dbReference>
<dbReference type="InterPro" id="IPR000276">
    <property type="entry name" value="GPCR_Rhodpsn"/>
</dbReference>
<evidence type="ECO:0000256" key="11">
    <source>
        <dbReference type="ARBA" id="ARBA00023273"/>
    </source>
</evidence>
<feature type="transmembrane region" description="Helical" evidence="13">
    <location>
        <begin position="35"/>
        <end position="59"/>
    </location>
</feature>
<dbReference type="GO" id="GO:0004949">
    <property type="term" value="F:cannabinoid receptor activity"/>
    <property type="evidence" value="ECO:0007669"/>
    <property type="project" value="InterPro"/>
</dbReference>
<gene>
    <name evidence="15" type="primary">CNR2</name>
</gene>
<proteinExistence type="inferred from homology"/>
<feature type="transmembrane region" description="Helical" evidence="13">
    <location>
        <begin position="249"/>
        <end position="271"/>
    </location>
</feature>
<keyword evidence="9" id="KW-0325">Glycoprotein</keyword>